<dbReference type="PANTHER" id="PTHR13622">
    <property type="entry name" value="THIAMIN PYROPHOSPHOKINASE"/>
    <property type="match status" value="1"/>
</dbReference>
<gene>
    <name evidence="2" type="ORF">GOMPHAMPRED_002036</name>
</gene>
<dbReference type="GO" id="GO:0044715">
    <property type="term" value="F:8-oxo-dGDP phosphatase activity"/>
    <property type="evidence" value="ECO:0007669"/>
    <property type="project" value="TreeGrafter"/>
</dbReference>
<evidence type="ECO:0000313" key="2">
    <source>
        <dbReference type="EMBL" id="CAF9920274.1"/>
    </source>
</evidence>
<dbReference type="PANTHER" id="PTHR13622:SF8">
    <property type="entry name" value="THIAMIN PYROPHOSPHOKINASE 1"/>
    <property type="match status" value="1"/>
</dbReference>
<dbReference type="SUPFAM" id="SSF55811">
    <property type="entry name" value="Nudix"/>
    <property type="match status" value="1"/>
</dbReference>
<dbReference type="PROSITE" id="PS51462">
    <property type="entry name" value="NUDIX"/>
    <property type="match status" value="1"/>
</dbReference>
<dbReference type="InterPro" id="IPR015797">
    <property type="entry name" value="NUDIX_hydrolase-like_dom_sf"/>
</dbReference>
<dbReference type="AlphaFoldDB" id="A0A8H3INL0"/>
<comment type="caution">
    <text evidence="2">The sequence shown here is derived from an EMBL/GenBank/DDBJ whole genome shotgun (WGS) entry which is preliminary data.</text>
</comment>
<evidence type="ECO:0000259" key="1">
    <source>
        <dbReference type="PROSITE" id="PS51462"/>
    </source>
</evidence>
<dbReference type="CDD" id="cd03676">
    <property type="entry name" value="NUDIX_Tnr3_like"/>
    <property type="match status" value="1"/>
</dbReference>
<feature type="domain" description="Nudix hydrolase" evidence="1">
    <location>
        <begin position="146"/>
        <end position="297"/>
    </location>
</feature>
<protein>
    <recommendedName>
        <fullName evidence="1">Nudix hydrolase domain-containing protein</fullName>
    </recommendedName>
</protein>
<keyword evidence="3" id="KW-1185">Reference proteome</keyword>
<dbReference type="Proteomes" id="UP000664169">
    <property type="component" value="Unassembled WGS sequence"/>
</dbReference>
<sequence length="366" mass="41035">MAKSTSSDTTAQGLLKLIDACDNFPYSPSSDYTTTVSSYWLFALLDDWTAECTRLNTHGYMLGSVVEGMPWTGYFNIDRSNKIISIPFCADKSESEILAEQSHLAREQKAFRILADWRDELLPVLGVKKRAVELERKATGLFGIATRGVHCTAYLWASGEPKLIIARRAATKSTYPGMLDNTIAGAQSSMESPWLAYIREGEEETGLPPSITSRAVAVSSVSYIHTRDARAGIGEAGLFQPESQYCYDLELHEGIEAEQPRVHDDEVFGFETMTIQQTWDCLMADEFKPNCGLVLIDFFIRWGFLRPGRDHWMIQTKENVPQPKKGWEVSAEDYTEIVSRLHRKLVFEPVETRLLGSSSSSSSRSS</sequence>
<dbReference type="OrthoDB" id="10261522at2759"/>
<reference evidence="2" key="1">
    <citation type="submission" date="2021-03" db="EMBL/GenBank/DDBJ databases">
        <authorList>
            <person name="Tagirdzhanova G."/>
        </authorList>
    </citation>
    <scope>NUCLEOTIDE SEQUENCE</scope>
</reference>
<proteinExistence type="predicted"/>
<organism evidence="2 3">
    <name type="scientific">Gomphillus americanus</name>
    <dbReference type="NCBI Taxonomy" id="1940652"/>
    <lineage>
        <taxon>Eukaryota</taxon>
        <taxon>Fungi</taxon>
        <taxon>Dikarya</taxon>
        <taxon>Ascomycota</taxon>
        <taxon>Pezizomycotina</taxon>
        <taxon>Lecanoromycetes</taxon>
        <taxon>OSLEUM clade</taxon>
        <taxon>Ostropomycetidae</taxon>
        <taxon>Ostropales</taxon>
        <taxon>Graphidaceae</taxon>
        <taxon>Gomphilloideae</taxon>
        <taxon>Gomphillus</taxon>
    </lineage>
</organism>
<dbReference type="InterPro" id="IPR000086">
    <property type="entry name" value="NUDIX_hydrolase_dom"/>
</dbReference>
<name>A0A8H3INL0_9LECA</name>
<dbReference type="Pfam" id="PF00293">
    <property type="entry name" value="NUDIX"/>
    <property type="match status" value="1"/>
</dbReference>
<dbReference type="EMBL" id="CAJPDQ010000015">
    <property type="protein sequence ID" value="CAF9920274.1"/>
    <property type="molecule type" value="Genomic_DNA"/>
</dbReference>
<dbReference type="Gene3D" id="3.90.79.10">
    <property type="entry name" value="Nucleoside Triphosphate Pyrophosphohydrolase"/>
    <property type="match status" value="1"/>
</dbReference>
<accession>A0A8H3INL0</accession>
<evidence type="ECO:0000313" key="3">
    <source>
        <dbReference type="Proteomes" id="UP000664169"/>
    </source>
</evidence>